<dbReference type="GO" id="GO:0005886">
    <property type="term" value="C:plasma membrane"/>
    <property type="evidence" value="ECO:0007669"/>
    <property type="project" value="InterPro"/>
</dbReference>
<organism evidence="8 9">
    <name type="scientific">Lentzea tibetensis</name>
    <dbReference type="NCBI Taxonomy" id="2591470"/>
    <lineage>
        <taxon>Bacteria</taxon>
        <taxon>Bacillati</taxon>
        <taxon>Actinomycetota</taxon>
        <taxon>Actinomycetes</taxon>
        <taxon>Pseudonocardiales</taxon>
        <taxon>Pseudonocardiaceae</taxon>
        <taxon>Lentzea</taxon>
    </lineage>
</organism>
<evidence type="ECO:0000256" key="4">
    <source>
        <dbReference type="ARBA" id="ARBA00023136"/>
    </source>
</evidence>
<keyword evidence="1" id="KW-1003">Cell membrane</keyword>
<keyword evidence="4 6" id="KW-0472">Membrane</keyword>
<evidence type="ECO:0000259" key="7">
    <source>
        <dbReference type="Pfam" id="PF06305"/>
    </source>
</evidence>
<protein>
    <submittedName>
        <fullName evidence="8">LapA family protein</fullName>
    </submittedName>
</protein>
<evidence type="ECO:0000256" key="6">
    <source>
        <dbReference type="SAM" id="Phobius"/>
    </source>
</evidence>
<keyword evidence="9" id="KW-1185">Reference proteome</keyword>
<comment type="caution">
    <text evidence="8">The sequence shown here is derived from an EMBL/GenBank/DDBJ whole genome shotgun (WGS) entry which is preliminary data.</text>
</comment>
<evidence type="ECO:0000313" key="8">
    <source>
        <dbReference type="EMBL" id="TWP51974.1"/>
    </source>
</evidence>
<evidence type="ECO:0000256" key="2">
    <source>
        <dbReference type="ARBA" id="ARBA00022692"/>
    </source>
</evidence>
<dbReference type="AlphaFoldDB" id="A0A563EXW2"/>
<gene>
    <name evidence="8" type="ORF">FKR81_12485</name>
</gene>
<sequence length="141" mass="15236">MSRPHNQHVTTPKKPRPTRISGTWVAVLVAIVLLIFLLVFILQNLGTATVHFLWVEATLPLGVALLFGMIGGALTVALVGAARIMQLRRQARRELTKKTELAKKTGLAEKKELADKTGLADKTELAKPVPDESSSPVPPAS</sequence>
<dbReference type="EMBL" id="VOBR01000007">
    <property type="protein sequence ID" value="TWP51974.1"/>
    <property type="molecule type" value="Genomic_DNA"/>
</dbReference>
<dbReference type="Pfam" id="PF06305">
    <property type="entry name" value="LapA_dom"/>
    <property type="match status" value="1"/>
</dbReference>
<evidence type="ECO:0000256" key="1">
    <source>
        <dbReference type="ARBA" id="ARBA00022475"/>
    </source>
</evidence>
<feature type="domain" description="Lipopolysaccharide assembly protein A" evidence="7">
    <location>
        <begin position="43"/>
        <end position="103"/>
    </location>
</feature>
<accession>A0A563EXW2</accession>
<feature type="transmembrane region" description="Helical" evidence="6">
    <location>
        <begin position="62"/>
        <end position="85"/>
    </location>
</feature>
<keyword evidence="3 6" id="KW-1133">Transmembrane helix</keyword>
<evidence type="ECO:0000313" key="9">
    <source>
        <dbReference type="Proteomes" id="UP000316639"/>
    </source>
</evidence>
<keyword evidence="2 6" id="KW-0812">Transmembrane</keyword>
<dbReference type="Proteomes" id="UP000316639">
    <property type="component" value="Unassembled WGS sequence"/>
</dbReference>
<reference evidence="8 9" key="1">
    <citation type="submission" date="2019-07" db="EMBL/GenBank/DDBJ databases">
        <title>Lentzea xizangensis sp. nov., isolated from Qinghai-Tibetan Plateau Soils.</title>
        <authorList>
            <person name="Huang J."/>
        </authorList>
    </citation>
    <scope>NUCLEOTIDE SEQUENCE [LARGE SCALE GENOMIC DNA]</scope>
    <source>
        <strain evidence="8 9">FXJ1.1311</strain>
    </source>
</reference>
<dbReference type="InterPro" id="IPR010445">
    <property type="entry name" value="LapA_dom"/>
</dbReference>
<evidence type="ECO:0000256" key="3">
    <source>
        <dbReference type="ARBA" id="ARBA00022989"/>
    </source>
</evidence>
<proteinExistence type="predicted"/>
<name>A0A563EXW2_9PSEU</name>
<feature type="transmembrane region" description="Helical" evidence="6">
    <location>
        <begin position="21"/>
        <end position="42"/>
    </location>
</feature>
<feature type="region of interest" description="Disordered" evidence="5">
    <location>
        <begin position="112"/>
        <end position="141"/>
    </location>
</feature>
<feature type="compositionally biased region" description="Basic and acidic residues" evidence="5">
    <location>
        <begin position="112"/>
        <end position="125"/>
    </location>
</feature>
<evidence type="ECO:0000256" key="5">
    <source>
        <dbReference type="SAM" id="MobiDB-lite"/>
    </source>
</evidence>